<comment type="caution">
    <text evidence="1">The sequence shown here is derived from an EMBL/GenBank/DDBJ whole genome shotgun (WGS) entry which is preliminary data.</text>
</comment>
<proteinExistence type="predicted"/>
<dbReference type="EMBL" id="JAWLKJ010000002">
    <property type="protein sequence ID" value="MDV6299774.1"/>
    <property type="molecule type" value="Genomic_DNA"/>
</dbReference>
<sequence length="62" mass="6061">MDLTGSIAEITTPLSMDFGGSLPETGSSAIDTLLEAVFILPNLLLGLIGAAGADLGSNGGIA</sequence>
<gene>
    <name evidence="1" type="ORF">R3P82_11685</name>
</gene>
<protein>
    <submittedName>
        <fullName evidence="1">Uncharacterized protein</fullName>
    </submittedName>
</protein>
<organism evidence="1 2">
    <name type="scientific">Dietzia maris</name>
    <dbReference type="NCBI Taxonomy" id="37915"/>
    <lineage>
        <taxon>Bacteria</taxon>
        <taxon>Bacillati</taxon>
        <taxon>Actinomycetota</taxon>
        <taxon>Actinomycetes</taxon>
        <taxon>Mycobacteriales</taxon>
        <taxon>Dietziaceae</taxon>
        <taxon>Dietzia</taxon>
    </lineage>
</organism>
<evidence type="ECO:0000313" key="1">
    <source>
        <dbReference type="EMBL" id="MDV6299774.1"/>
    </source>
</evidence>
<accession>A0AAE4U693</accession>
<reference evidence="1" key="1">
    <citation type="submission" date="2023-10" db="EMBL/GenBank/DDBJ databases">
        <title>Development of a sustainable strategy for remediation of hydrocarbon-contaminated territories based on the waste exchange concept.</title>
        <authorList>
            <person name="Krivoruchko A."/>
        </authorList>
    </citation>
    <scope>NUCLEOTIDE SEQUENCE</scope>
    <source>
        <strain evidence="1">IEGM 1175</strain>
    </source>
</reference>
<dbReference type="AlphaFoldDB" id="A0AAE4U693"/>
<evidence type="ECO:0000313" key="2">
    <source>
        <dbReference type="Proteomes" id="UP001185873"/>
    </source>
</evidence>
<dbReference type="RefSeq" id="WP_206473837.1">
    <property type="nucleotide sequence ID" value="NZ_CANNAK010000015.1"/>
</dbReference>
<dbReference type="GeneID" id="97416511"/>
<name>A0AAE4U693_9ACTN</name>
<dbReference type="Proteomes" id="UP001185873">
    <property type="component" value="Unassembled WGS sequence"/>
</dbReference>